<keyword evidence="2" id="KW-0812">Transmembrane</keyword>
<dbReference type="AlphaFoldDB" id="A0AA39VW16"/>
<keyword evidence="4" id="KW-1185">Reference proteome</keyword>
<name>A0AA39VW16_ACESA</name>
<sequence length="295" mass="33512">MPKDAMFILHRLWPVDSNRNVLTDQPISDTKKIEDIVTMVCARTSEEEKPIRPQSPPAPPQPQQQSSTWPLEYYLHYHFIDEKWPKNPMFTVPGLWPVDYNGNGLTDDQPVSLDIKTMFTQISSIICDQTDRKPKPSSTKEASCHLPPTTIPSLRSPKAFVFRRRRLQFAAVYLYASDNNIARGGPEFLSFAKLKDPKQGFLLDDTLINEAEATLLGLVLRINLFLEVRLLIMMIVGTGLRIIFLCFRGLLRTAVVLGILRRKVWVAPQMGAFKINVDAAMRLGNGRYGSMVQVR</sequence>
<feature type="transmembrane region" description="Helical" evidence="2">
    <location>
        <begin position="230"/>
        <end position="251"/>
    </location>
</feature>
<reference evidence="3" key="1">
    <citation type="journal article" date="2022" name="Plant J.">
        <title>Strategies of tolerance reflected in two North American maple genomes.</title>
        <authorList>
            <person name="McEvoy S.L."/>
            <person name="Sezen U.U."/>
            <person name="Trouern-Trend A."/>
            <person name="McMahon S.M."/>
            <person name="Schaberg P.G."/>
            <person name="Yang J."/>
            <person name="Wegrzyn J.L."/>
            <person name="Swenson N.G."/>
        </authorList>
    </citation>
    <scope>NUCLEOTIDE SEQUENCE</scope>
    <source>
        <strain evidence="3">NS2018</strain>
    </source>
</reference>
<accession>A0AA39VW16</accession>
<dbReference type="Proteomes" id="UP001168877">
    <property type="component" value="Unassembled WGS sequence"/>
</dbReference>
<evidence type="ECO:0000256" key="2">
    <source>
        <dbReference type="SAM" id="Phobius"/>
    </source>
</evidence>
<dbReference type="EMBL" id="JAUESC010000380">
    <property type="protein sequence ID" value="KAK0592646.1"/>
    <property type="molecule type" value="Genomic_DNA"/>
</dbReference>
<feature type="region of interest" description="Disordered" evidence="1">
    <location>
        <begin position="129"/>
        <end position="150"/>
    </location>
</feature>
<keyword evidence="2" id="KW-1133">Transmembrane helix</keyword>
<evidence type="ECO:0000313" key="3">
    <source>
        <dbReference type="EMBL" id="KAK0592646.1"/>
    </source>
</evidence>
<keyword evidence="2" id="KW-0472">Membrane</keyword>
<reference evidence="3" key="2">
    <citation type="submission" date="2023-06" db="EMBL/GenBank/DDBJ databases">
        <authorList>
            <person name="Swenson N.G."/>
            <person name="Wegrzyn J.L."/>
            <person name="Mcevoy S.L."/>
        </authorList>
    </citation>
    <scope>NUCLEOTIDE SEQUENCE</scope>
    <source>
        <strain evidence="3">NS2018</strain>
        <tissue evidence="3">Leaf</tissue>
    </source>
</reference>
<comment type="caution">
    <text evidence="3">The sequence shown here is derived from an EMBL/GenBank/DDBJ whole genome shotgun (WGS) entry which is preliminary data.</text>
</comment>
<evidence type="ECO:0000256" key="1">
    <source>
        <dbReference type="SAM" id="MobiDB-lite"/>
    </source>
</evidence>
<gene>
    <name evidence="3" type="ORF">LWI29_022922</name>
</gene>
<evidence type="ECO:0000313" key="4">
    <source>
        <dbReference type="Proteomes" id="UP001168877"/>
    </source>
</evidence>
<feature type="region of interest" description="Disordered" evidence="1">
    <location>
        <begin position="44"/>
        <end position="66"/>
    </location>
</feature>
<feature type="compositionally biased region" description="Pro residues" evidence="1">
    <location>
        <begin position="53"/>
        <end position="62"/>
    </location>
</feature>
<proteinExistence type="predicted"/>
<organism evidence="3 4">
    <name type="scientific">Acer saccharum</name>
    <name type="common">Sugar maple</name>
    <dbReference type="NCBI Taxonomy" id="4024"/>
    <lineage>
        <taxon>Eukaryota</taxon>
        <taxon>Viridiplantae</taxon>
        <taxon>Streptophyta</taxon>
        <taxon>Embryophyta</taxon>
        <taxon>Tracheophyta</taxon>
        <taxon>Spermatophyta</taxon>
        <taxon>Magnoliopsida</taxon>
        <taxon>eudicotyledons</taxon>
        <taxon>Gunneridae</taxon>
        <taxon>Pentapetalae</taxon>
        <taxon>rosids</taxon>
        <taxon>malvids</taxon>
        <taxon>Sapindales</taxon>
        <taxon>Sapindaceae</taxon>
        <taxon>Hippocastanoideae</taxon>
        <taxon>Acereae</taxon>
        <taxon>Acer</taxon>
    </lineage>
</organism>
<protein>
    <submittedName>
        <fullName evidence="3">Uncharacterized protein</fullName>
    </submittedName>
</protein>